<accession>A0A5C6AD51</accession>
<gene>
    <name evidence="3" type="primary">xcpT_5</name>
    <name evidence="3" type="ORF">Pla108_21370</name>
</gene>
<dbReference type="InterPro" id="IPR045584">
    <property type="entry name" value="Pilin-like"/>
</dbReference>
<dbReference type="Pfam" id="PF07963">
    <property type="entry name" value="N_methyl"/>
    <property type="match status" value="1"/>
</dbReference>
<evidence type="ECO:0000313" key="4">
    <source>
        <dbReference type="Proteomes" id="UP000317421"/>
    </source>
</evidence>
<evidence type="ECO:0000256" key="1">
    <source>
        <dbReference type="ARBA" id="ARBA00022481"/>
    </source>
</evidence>
<dbReference type="GO" id="GO:0015627">
    <property type="term" value="C:type II protein secretion system complex"/>
    <property type="evidence" value="ECO:0007669"/>
    <property type="project" value="InterPro"/>
</dbReference>
<dbReference type="PRINTS" id="PR00813">
    <property type="entry name" value="BCTERIALGSPG"/>
</dbReference>
<organism evidence="3 4">
    <name type="scientific">Botrimarina colliarenosi</name>
    <dbReference type="NCBI Taxonomy" id="2528001"/>
    <lineage>
        <taxon>Bacteria</taxon>
        <taxon>Pseudomonadati</taxon>
        <taxon>Planctomycetota</taxon>
        <taxon>Planctomycetia</taxon>
        <taxon>Pirellulales</taxon>
        <taxon>Lacipirellulaceae</taxon>
        <taxon>Botrimarina</taxon>
    </lineage>
</organism>
<keyword evidence="1" id="KW-0488">Methylation</keyword>
<dbReference type="AlphaFoldDB" id="A0A5C6AD51"/>
<dbReference type="Pfam" id="PF07596">
    <property type="entry name" value="SBP_bac_10"/>
    <property type="match status" value="1"/>
</dbReference>
<reference evidence="3 4" key="1">
    <citation type="submission" date="2019-02" db="EMBL/GenBank/DDBJ databases">
        <title>Deep-cultivation of Planctomycetes and their phenomic and genomic characterization uncovers novel biology.</title>
        <authorList>
            <person name="Wiegand S."/>
            <person name="Jogler M."/>
            <person name="Boedeker C."/>
            <person name="Pinto D."/>
            <person name="Vollmers J."/>
            <person name="Rivas-Marin E."/>
            <person name="Kohn T."/>
            <person name="Peeters S.H."/>
            <person name="Heuer A."/>
            <person name="Rast P."/>
            <person name="Oberbeckmann S."/>
            <person name="Bunk B."/>
            <person name="Jeske O."/>
            <person name="Meyerdierks A."/>
            <person name="Storesund J.E."/>
            <person name="Kallscheuer N."/>
            <person name="Luecker S."/>
            <person name="Lage O.M."/>
            <person name="Pohl T."/>
            <person name="Merkel B.J."/>
            <person name="Hornburger P."/>
            <person name="Mueller R.-W."/>
            <person name="Bruemmer F."/>
            <person name="Labrenz M."/>
            <person name="Spormann A.M."/>
            <person name="Op Den Camp H."/>
            <person name="Overmann J."/>
            <person name="Amann R."/>
            <person name="Jetten M.S.M."/>
            <person name="Mascher T."/>
            <person name="Medema M.H."/>
            <person name="Devos D.P."/>
            <person name="Kaster A.-K."/>
            <person name="Ovreas L."/>
            <person name="Rohde M."/>
            <person name="Galperin M.Y."/>
            <person name="Jogler C."/>
        </authorList>
    </citation>
    <scope>NUCLEOTIDE SEQUENCE [LARGE SCALE GENOMIC DNA]</scope>
    <source>
        <strain evidence="3 4">Pla108</strain>
    </source>
</reference>
<dbReference type="InterPro" id="IPR027558">
    <property type="entry name" value="Pre_pil_HX9DG_C"/>
</dbReference>
<keyword evidence="4" id="KW-1185">Reference proteome</keyword>
<dbReference type="PROSITE" id="PS00409">
    <property type="entry name" value="PROKAR_NTER_METHYL"/>
    <property type="match status" value="1"/>
</dbReference>
<evidence type="ECO:0000259" key="2">
    <source>
        <dbReference type="Pfam" id="PF07596"/>
    </source>
</evidence>
<dbReference type="GO" id="GO:0015628">
    <property type="term" value="P:protein secretion by the type II secretion system"/>
    <property type="evidence" value="ECO:0007669"/>
    <property type="project" value="InterPro"/>
</dbReference>
<comment type="caution">
    <text evidence="3">The sequence shown here is derived from an EMBL/GenBank/DDBJ whole genome shotgun (WGS) entry which is preliminary data.</text>
</comment>
<evidence type="ECO:0000313" key="3">
    <source>
        <dbReference type="EMBL" id="TWT97982.1"/>
    </source>
</evidence>
<dbReference type="InterPro" id="IPR000983">
    <property type="entry name" value="Bac_GSPG_pilin"/>
</dbReference>
<dbReference type="NCBIfam" id="TIGR04294">
    <property type="entry name" value="pre_pil_HX9DG"/>
    <property type="match status" value="1"/>
</dbReference>
<dbReference type="NCBIfam" id="TIGR02532">
    <property type="entry name" value="IV_pilin_GFxxxE"/>
    <property type="match status" value="1"/>
</dbReference>
<dbReference type="RefSeq" id="WP_146444870.1">
    <property type="nucleotide sequence ID" value="NZ_SJPR01000002.1"/>
</dbReference>
<feature type="domain" description="DUF1559" evidence="2">
    <location>
        <begin position="38"/>
        <end position="274"/>
    </location>
</feature>
<name>A0A5C6AD51_9BACT</name>
<dbReference type="Gene3D" id="3.30.700.10">
    <property type="entry name" value="Glycoprotein, Type 4 Pilin"/>
    <property type="match status" value="1"/>
</dbReference>
<dbReference type="SUPFAM" id="SSF54523">
    <property type="entry name" value="Pili subunits"/>
    <property type="match status" value="1"/>
</dbReference>
<sequence>MLLLNQGPRQPRGFTLVELLVVIAIIGILVALLLPAVQAAREAARRCSCQNNLTQLGLALHNYEFANEALPAGVLNPDGPIRSEPLGRHVGWIVQVLPYFEETTVYNLFDQEAGAYASVNAEIRKLPLELLECPSQGREFVDSDEIAARSSYVGIHHNAETPIDEDNNGLLFLNSAVRYIDILDGSSRTILLSEARTDPEEALGWPSGTRATLRNTSSVNEGNNRRYNYAPAPPAEEKPLPVFVGGLSSLHPGVVLAAFADGSTRTLREDIAPEVLRQLGARADGELPKPF</sequence>
<dbReference type="Proteomes" id="UP000317421">
    <property type="component" value="Unassembled WGS sequence"/>
</dbReference>
<dbReference type="OrthoDB" id="255848at2"/>
<protein>
    <submittedName>
        <fullName evidence="3">Type II secretion system protein G</fullName>
    </submittedName>
</protein>
<proteinExistence type="predicted"/>
<dbReference type="InterPro" id="IPR011453">
    <property type="entry name" value="DUF1559"/>
</dbReference>
<dbReference type="PANTHER" id="PTHR30093:SF2">
    <property type="entry name" value="TYPE II SECRETION SYSTEM PROTEIN H"/>
    <property type="match status" value="1"/>
</dbReference>
<dbReference type="PANTHER" id="PTHR30093">
    <property type="entry name" value="GENERAL SECRETION PATHWAY PROTEIN G"/>
    <property type="match status" value="1"/>
</dbReference>
<dbReference type="InterPro" id="IPR012902">
    <property type="entry name" value="N_methyl_site"/>
</dbReference>
<dbReference type="EMBL" id="SJPR01000002">
    <property type="protein sequence ID" value="TWT97982.1"/>
    <property type="molecule type" value="Genomic_DNA"/>
</dbReference>